<dbReference type="PANTHER" id="PTHR46091:SF2">
    <property type="entry name" value="AMINE OXIDASE DOMAIN-CONTAINING PROTEIN"/>
    <property type="match status" value="1"/>
</dbReference>
<proteinExistence type="inferred from homology"/>
<reference evidence="7 8" key="1">
    <citation type="submission" date="2019-07" db="EMBL/GenBank/DDBJ databases">
        <title>Draft genome assembly of a fouling barnacle, Amphibalanus amphitrite (Darwin, 1854): The first reference genome for Thecostraca.</title>
        <authorList>
            <person name="Kim W."/>
        </authorList>
    </citation>
    <scope>NUCLEOTIDE SEQUENCE [LARGE SCALE GENOMIC DNA]</scope>
    <source>
        <strain evidence="7">SNU_AA5</strain>
        <tissue evidence="7">Soma without cirri and trophi</tissue>
    </source>
</reference>
<dbReference type="AlphaFoldDB" id="A0A6A4W6D0"/>
<keyword evidence="6" id="KW-0520">NAD</keyword>
<evidence type="ECO:0000256" key="5">
    <source>
        <dbReference type="ARBA" id="ARBA00022857"/>
    </source>
</evidence>
<keyword evidence="4" id="KW-0274">FAD</keyword>
<evidence type="ECO:0000256" key="6">
    <source>
        <dbReference type="ARBA" id="ARBA00023027"/>
    </source>
</evidence>
<dbReference type="InterPro" id="IPR036188">
    <property type="entry name" value="FAD/NAD-bd_sf"/>
</dbReference>
<dbReference type="InterPro" id="IPR052206">
    <property type="entry name" value="Retinol_saturase"/>
</dbReference>
<sequence length="101" mass="10762">MEPRVQMAALRACLSDDTLSVVRNMDIEESQRNDISTVITHLEAYAIGQMSLPAAFSADRVPSDLDAIVIGSGIGGLSVAAIMAKAGKRVLVLEQHDQVLV</sequence>
<comment type="caution">
    <text evidence="7">The sequence shown here is derived from an EMBL/GenBank/DDBJ whole genome shotgun (WGS) entry which is preliminary data.</text>
</comment>
<protein>
    <submittedName>
        <fullName evidence="7">All-trans-retinol 13,14-reductase</fullName>
    </submittedName>
</protein>
<evidence type="ECO:0000256" key="1">
    <source>
        <dbReference type="ARBA" id="ARBA00005855"/>
    </source>
</evidence>
<evidence type="ECO:0000256" key="4">
    <source>
        <dbReference type="ARBA" id="ARBA00022827"/>
    </source>
</evidence>
<keyword evidence="5" id="KW-0521">NADP</keyword>
<dbReference type="EMBL" id="VIIS01001159">
    <property type="protein sequence ID" value="KAF0301503.1"/>
    <property type="molecule type" value="Genomic_DNA"/>
</dbReference>
<dbReference type="Gene3D" id="3.50.50.60">
    <property type="entry name" value="FAD/NAD(P)-binding domain"/>
    <property type="match status" value="1"/>
</dbReference>
<keyword evidence="2" id="KW-0285">Flavoprotein</keyword>
<keyword evidence="8" id="KW-1185">Reference proteome</keyword>
<organism evidence="7 8">
    <name type="scientific">Amphibalanus amphitrite</name>
    <name type="common">Striped barnacle</name>
    <name type="synonym">Balanus amphitrite</name>
    <dbReference type="NCBI Taxonomy" id="1232801"/>
    <lineage>
        <taxon>Eukaryota</taxon>
        <taxon>Metazoa</taxon>
        <taxon>Ecdysozoa</taxon>
        <taxon>Arthropoda</taxon>
        <taxon>Crustacea</taxon>
        <taxon>Multicrustacea</taxon>
        <taxon>Cirripedia</taxon>
        <taxon>Thoracica</taxon>
        <taxon>Thoracicalcarea</taxon>
        <taxon>Balanomorpha</taxon>
        <taxon>Balanoidea</taxon>
        <taxon>Balanidae</taxon>
        <taxon>Amphibalaninae</taxon>
        <taxon>Amphibalanus</taxon>
    </lineage>
</organism>
<dbReference type="PANTHER" id="PTHR46091">
    <property type="entry name" value="BLR7054 PROTEIN"/>
    <property type="match status" value="1"/>
</dbReference>
<evidence type="ECO:0000313" key="7">
    <source>
        <dbReference type="EMBL" id="KAF0301503.1"/>
    </source>
</evidence>
<evidence type="ECO:0000256" key="3">
    <source>
        <dbReference type="ARBA" id="ARBA00022729"/>
    </source>
</evidence>
<dbReference type="SUPFAM" id="SSF51905">
    <property type="entry name" value="FAD/NAD(P)-binding domain"/>
    <property type="match status" value="1"/>
</dbReference>
<evidence type="ECO:0000256" key="2">
    <source>
        <dbReference type="ARBA" id="ARBA00022630"/>
    </source>
</evidence>
<keyword evidence="3" id="KW-0732">Signal</keyword>
<comment type="similarity">
    <text evidence="1">Belongs to the carotenoid/retinoid oxidoreductase family. CrtISO subfamily.</text>
</comment>
<gene>
    <name evidence="7" type="primary">Retsat</name>
    <name evidence="7" type="ORF">FJT64_003126</name>
</gene>
<dbReference type="Pfam" id="PF13450">
    <property type="entry name" value="NAD_binding_8"/>
    <property type="match status" value="1"/>
</dbReference>
<name>A0A6A4W6D0_AMPAM</name>
<accession>A0A6A4W6D0</accession>
<dbReference type="Proteomes" id="UP000440578">
    <property type="component" value="Unassembled WGS sequence"/>
</dbReference>
<evidence type="ECO:0000313" key="8">
    <source>
        <dbReference type="Proteomes" id="UP000440578"/>
    </source>
</evidence>